<gene>
    <name evidence="6" type="ORF">B0T20DRAFT_382997</name>
</gene>
<dbReference type="PANTHER" id="PTHR17453:SF0">
    <property type="entry name" value="SIGNAL RECOGNITION PARTICLE 19 KDA PROTEIN"/>
    <property type="match status" value="1"/>
</dbReference>
<comment type="subcellular location">
    <subcellularLocation>
        <location evidence="1">Cytoplasm</location>
    </subcellularLocation>
</comment>
<feature type="compositionally biased region" description="Low complexity" evidence="5">
    <location>
        <begin position="69"/>
        <end position="104"/>
    </location>
</feature>
<feature type="compositionally biased region" description="Acidic residues" evidence="5">
    <location>
        <begin position="9"/>
        <end position="30"/>
    </location>
</feature>
<reference evidence="6" key="1">
    <citation type="journal article" date="2023" name="Mol. Phylogenet. Evol.">
        <title>Genome-scale phylogeny and comparative genomics of the fungal order Sordariales.</title>
        <authorList>
            <person name="Hensen N."/>
            <person name="Bonometti L."/>
            <person name="Westerberg I."/>
            <person name="Brannstrom I.O."/>
            <person name="Guillou S."/>
            <person name="Cros-Aarteil S."/>
            <person name="Calhoun S."/>
            <person name="Haridas S."/>
            <person name="Kuo A."/>
            <person name="Mondo S."/>
            <person name="Pangilinan J."/>
            <person name="Riley R."/>
            <person name="LaButti K."/>
            <person name="Andreopoulos B."/>
            <person name="Lipzen A."/>
            <person name="Chen C."/>
            <person name="Yan M."/>
            <person name="Daum C."/>
            <person name="Ng V."/>
            <person name="Clum A."/>
            <person name="Steindorff A."/>
            <person name="Ohm R.A."/>
            <person name="Martin F."/>
            <person name="Silar P."/>
            <person name="Natvig D.O."/>
            <person name="Lalanne C."/>
            <person name="Gautier V."/>
            <person name="Ament-Velasquez S.L."/>
            <person name="Kruys A."/>
            <person name="Hutchinson M.I."/>
            <person name="Powell A.J."/>
            <person name="Barry K."/>
            <person name="Miller A.N."/>
            <person name="Grigoriev I.V."/>
            <person name="Debuchy R."/>
            <person name="Gladieux P."/>
            <person name="Hiltunen Thoren M."/>
            <person name="Johannesson H."/>
        </authorList>
    </citation>
    <scope>NUCLEOTIDE SEQUENCE</scope>
    <source>
        <strain evidence="6">FGSC 1904</strain>
    </source>
</reference>
<evidence type="ECO:0000256" key="5">
    <source>
        <dbReference type="SAM" id="MobiDB-lite"/>
    </source>
</evidence>
<dbReference type="InterPro" id="IPR002778">
    <property type="entry name" value="Signal_recog_particle_SRP19"/>
</dbReference>
<keyword evidence="4" id="KW-0687">Ribonucleoprotein</keyword>
<evidence type="ECO:0000313" key="6">
    <source>
        <dbReference type="EMBL" id="KAK3392328.1"/>
    </source>
</evidence>
<dbReference type="PANTHER" id="PTHR17453">
    <property type="entry name" value="SIGNAL RECOGNITION PARTICLE 19 KD PROTEIN"/>
    <property type="match status" value="1"/>
</dbReference>
<sequence length="361" mass="38334">MPSHPRVEEVEDSDLEMSDPSEGDIDDFAESDIMIQRDAPPAYASKVMPGPSFTPLSAAHRAQAEKQHQQFQAAQAAQAAAAQQQQRQQPPPQYTQRQQAYQQPPGYPEMATTTDDSAYKSFQCLYPVYFDATRSRAQGRRVSKALAVPNPLATEIVNACAQLRLSVVLEAGKLHPKDWANPGRVKVNLKEFINLHGENGKVKNKHHLYILVAQHLKKHPVTDDSPALRVVVRGAGPPPREMMEEGKKWPRPAVPRGWKVGELLPYYSPAMTGGGVSENFLKDMMKEMGPGGMPGGMPGAGGAGGGMPDMASLLQGMGGMGGLGGLANMLGGMGGMGGGGATSPGAGSGSETGKKKGKGKK</sequence>
<keyword evidence="3" id="KW-0733">Signal recognition particle</keyword>
<evidence type="ECO:0000313" key="7">
    <source>
        <dbReference type="Proteomes" id="UP001281003"/>
    </source>
</evidence>
<dbReference type="FunFam" id="3.30.56.30:FF:000003">
    <property type="entry name" value="Signal recognition particle SEC65 subunit"/>
    <property type="match status" value="1"/>
</dbReference>
<dbReference type="GO" id="GO:0006617">
    <property type="term" value="P:SRP-dependent cotranslational protein targeting to membrane, signal sequence recognition"/>
    <property type="evidence" value="ECO:0007669"/>
    <property type="project" value="TreeGrafter"/>
</dbReference>
<dbReference type="GO" id="GO:0008312">
    <property type="term" value="F:7S RNA binding"/>
    <property type="evidence" value="ECO:0007669"/>
    <property type="project" value="InterPro"/>
</dbReference>
<reference evidence="6" key="2">
    <citation type="submission" date="2023-07" db="EMBL/GenBank/DDBJ databases">
        <authorList>
            <consortium name="Lawrence Berkeley National Laboratory"/>
            <person name="Haridas S."/>
            <person name="Hensen N."/>
            <person name="Bonometti L."/>
            <person name="Westerberg I."/>
            <person name="Brannstrom I.O."/>
            <person name="Guillou S."/>
            <person name="Cros-Aarteil S."/>
            <person name="Calhoun S."/>
            <person name="Kuo A."/>
            <person name="Mondo S."/>
            <person name="Pangilinan J."/>
            <person name="Riley R."/>
            <person name="LaButti K."/>
            <person name="Andreopoulos B."/>
            <person name="Lipzen A."/>
            <person name="Chen C."/>
            <person name="Yanf M."/>
            <person name="Daum C."/>
            <person name="Ng V."/>
            <person name="Clum A."/>
            <person name="Steindorff A."/>
            <person name="Ohm R."/>
            <person name="Martin F."/>
            <person name="Silar P."/>
            <person name="Natvig D."/>
            <person name="Lalanne C."/>
            <person name="Gautier V."/>
            <person name="Ament-velasquez S.L."/>
            <person name="Kruys A."/>
            <person name="Hutchinson M.I."/>
            <person name="Powell A.J."/>
            <person name="Barry K."/>
            <person name="Miller A.N."/>
            <person name="Grigoriev I.V."/>
            <person name="Debuchy R."/>
            <person name="Gladieux P."/>
            <person name="Thoren M.H."/>
            <person name="Johannesson H."/>
        </authorList>
    </citation>
    <scope>NUCLEOTIDE SEQUENCE</scope>
    <source>
        <strain evidence="6">FGSC 1904</strain>
    </source>
</reference>
<organism evidence="6 7">
    <name type="scientific">Sordaria brevicollis</name>
    <dbReference type="NCBI Taxonomy" id="83679"/>
    <lineage>
        <taxon>Eukaryota</taxon>
        <taxon>Fungi</taxon>
        <taxon>Dikarya</taxon>
        <taxon>Ascomycota</taxon>
        <taxon>Pezizomycotina</taxon>
        <taxon>Sordariomycetes</taxon>
        <taxon>Sordariomycetidae</taxon>
        <taxon>Sordariales</taxon>
        <taxon>Sordariaceae</taxon>
        <taxon>Sordaria</taxon>
    </lineage>
</organism>
<evidence type="ECO:0008006" key="8">
    <source>
        <dbReference type="Google" id="ProtNLM"/>
    </source>
</evidence>
<dbReference type="AlphaFoldDB" id="A0AAE0P2L8"/>
<dbReference type="Proteomes" id="UP001281003">
    <property type="component" value="Unassembled WGS sequence"/>
</dbReference>
<feature type="region of interest" description="Disordered" evidence="5">
    <location>
        <begin position="1"/>
        <end position="113"/>
    </location>
</feature>
<name>A0AAE0P2L8_SORBR</name>
<feature type="region of interest" description="Disordered" evidence="5">
    <location>
        <begin position="335"/>
        <end position="361"/>
    </location>
</feature>
<evidence type="ECO:0000256" key="2">
    <source>
        <dbReference type="ARBA" id="ARBA00022490"/>
    </source>
</evidence>
<dbReference type="EMBL" id="JAUTDP010000011">
    <property type="protein sequence ID" value="KAK3392328.1"/>
    <property type="molecule type" value="Genomic_DNA"/>
</dbReference>
<dbReference type="Gene3D" id="3.30.56.30">
    <property type="entry name" value="Signal recognition particle, SRP19-like subunit"/>
    <property type="match status" value="1"/>
</dbReference>
<comment type="caution">
    <text evidence="6">The sequence shown here is derived from an EMBL/GenBank/DDBJ whole genome shotgun (WGS) entry which is preliminary data.</text>
</comment>
<dbReference type="SUPFAM" id="SSF69695">
    <property type="entry name" value="SRP19"/>
    <property type="match status" value="1"/>
</dbReference>
<keyword evidence="7" id="KW-1185">Reference proteome</keyword>
<proteinExistence type="predicted"/>
<dbReference type="InterPro" id="IPR036521">
    <property type="entry name" value="SRP19-like_sf"/>
</dbReference>
<accession>A0AAE0P2L8</accession>
<protein>
    <recommendedName>
        <fullName evidence="8">Signal recognition particle SEC65 subunit</fullName>
    </recommendedName>
</protein>
<feature type="compositionally biased region" description="Gly residues" evidence="5">
    <location>
        <begin position="335"/>
        <end position="350"/>
    </location>
</feature>
<dbReference type="GO" id="GO:0005786">
    <property type="term" value="C:signal recognition particle, endoplasmic reticulum targeting"/>
    <property type="evidence" value="ECO:0007669"/>
    <property type="project" value="UniProtKB-KW"/>
</dbReference>
<dbReference type="Pfam" id="PF01922">
    <property type="entry name" value="SRP19"/>
    <property type="match status" value="1"/>
</dbReference>
<evidence type="ECO:0000256" key="1">
    <source>
        <dbReference type="ARBA" id="ARBA00004496"/>
    </source>
</evidence>
<keyword evidence="2" id="KW-0963">Cytoplasm</keyword>
<evidence type="ECO:0000256" key="3">
    <source>
        <dbReference type="ARBA" id="ARBA00023135"/>
    </source>
</evidence>
<evidence type="ECO:0000256" key="4">
    <source>
        <dbReference type="ARBA" id="ARBA00023274"/>
    </source>
</evidence>